<proteinExistence type="predicted"/>
<evidence type="ECO:0000313" key="5">
    <source>
        <dbReference type="EMBL" id="CAD8818260.1"/>
    </source>
</evidence>
<dbReference type="SUPFAM" id="SSF50978">
    <property type="entry name" value="WD40 repeat-like"/>
    <property type="match status" value="1"/>
</dbReference>
<dbReference type="Gene3D" id="2.130.10.10">
    <property type="entry name" value="YVTN repeat-like/Quinoprotein amine dehydrogenase"/>
    <property type="match status" value="1"/>
</dbReference>
<dbReference type="InterPro" id="IPR015943">
    <property type="entry name" value="WD40/YVTN_repeat-like_dom_sf"/>
</dbReference>
<dbReference type="PRINTS" id="PR00320">
    <property type="entry name" value="GPROTEINBRPT"/>
</dbReference>
<feature type="repeat" description="WD" evidence="3">
    <location>
        <begin position="119"/>
        <end position="160"/>
    </location>
</feature>
<feature type="repeat" description="WD" evidence="3">
    <location>
        <begin position="207"/>
        <end position="242"/>
    </location>
</feature>
<dbReference type="InterPro" id="IPR059122">
    <property type="entry name" value="Beta-prop_WDR5-like"/>
</dbReference>
<dbReference type="InterPro" id="IPR036322">
    <property type="entry name" value="WD40_repeat_dom_sf"/>
</dbReference>
<feature type="repeat" description="WD" evidence="3">
    <location>
        <begin position="161"/>
        <end position="202"/>
    </location>
</feature>
<reference evidence="5" key="1">
    <citation type="submission" date="2021-01" db="EMBL/GenBank/DDBJ databases">
        <authorList>
            <person name="Corre E."/>
            <person name="Pelletier E."/>
            <person name="Niang G."/>
            <person name="Scheremetjew M."/>
            <person name="Finn R."/>
            <person name="Kale V."/>
            <person name="Holt S."/>
            <person name="Cochrane G."/>
            <person name="Meng A."/>
            <person name="Brown T."/>
            <person name="Cohen L."/>
        </authorList>
    </citation>
    <scope>NUCLEOTIDE SEQUENCE</scope>
    <source>
        <strain evidence="5">CCMP3278</strain>
    </source>
</reference>
<dbReference type="PROSITE" id="PS50294">
    <property type="entry name" value="WD_REPEATS_REGION"/>
    <property type="match status" value="5"/>
</dbReference>
<feature type="repeat" description="WD" evidence="3">
    <location>
        <begin position="287"/>
        <end position="309"/>
    </location>
</feature>
<evidence type="ECO:0000256" key="3">
    <source>
        <dbReference type="PROSITE-ProRule" id="PRU00221"/>
    </source>
</evidence>
<feature type="repeat" description="WD" evidence="3">
    <location>
        <begin position="34"/>
        <end position="76"/>
    </location>
</feature>
<dbReference type="Pfam" id="PF25175">
    <property type="entry name" value="Beta-prop_WDR5"/>
    <property type="match status" value="1"/>
</dbReference>
<gene>
    <name evidence="5" type="ORF">TOLI1172_LOCUS2649</name>
</gene>
<dbReference type="AlphaFoldDB" id="A0A7S0ZDE2"/>
<dbReference type="FunFam" id="2.130.10.10:FF:000228">
    <property type="entry name" value="COMPASS-like H3K4 histone methylase component WDR5A"/>
    <property type="match status" value="1"/>
</dbReference>
<feature type="repeat" description="WD" evidence="3">
    <location>
        <begin position="77"/>
        <end position="118"/>
    </location>
</feature>
<dbReference type="InterPro" id="IPR020472">
    <property type="entry name" value="WD40_PAC1"/>
</dbReference>
<dbReference type="PANTHER" id="PTHR22847:SF637">
    <property type="entry name" value="WD REPEAT DOMAIN 5B"/>
    <property type="match status" value="1"/>
</dbReference>
<accession>A0A7S0ZDE2</accession>
<dbReference type="InterPro" id="IPR001680">
    <property type="entry name" value="WD40_rpt"/>
</dbReference>
<evidence type="ECO:0000256" key="2">
    <source>
        <dbReference type="ARBA" id="ARBA00022737"/>
    </source>
</evidence>
<feature type="domain" description="WDR5-like beta-propeller" evidence="4">
    <location>
        <begin position="33"/>
        <end position="344"/>
    </location>
</feature>
<dbReference type="InterPro" id="IPR019775">
    <property type="entry name" value="WD40_repeat_CS"/>
</dbReference>
<keyword evidence="2" id="KW-0677">Repeat</keyword>
<evidence type="ECO:0000256" key="1">
    <source>
        <dbReference type="ARBA" id="ARBA00022574"/>
    </source>
</evidence>
<name>A0A7S0ZDE2_9RHOD</name>
<keyword evidence="1 3" id="KW-0853">WD repeat</keyword>
<dbReference type="SMART" id="SM00320">
    <property type="entry name" value="WD40"/>
    <property type="match status" value="7"/>
</dbReference>
<protein>
    <recommendedName>
        <fullName evidence="4">WDR5-like beta-propeller domain-containing protein</fullName>
    </recommendedName>
</protein>
<dbReference type="PROSITE" id="PS00678">
    <property type="entry name" value="WD_REPEATS_1"/>
    <property type="match status" value="4"/>
</dbReference>
<organism evidence="5">
    <name type="scientific">Timspurckia oligopyrenoides</name>
    <dbReference type="NCBI Taxonomy" id="708627"/>
    <lineage>
        <taxon>Eukaryota</taxon>
        <taxon>Rhodophyta</taxon>
        <taxon>Bangiophyceae</taxon>
        <taxon>Porphyridiales</taxon>
        <taxon>Porphyridiaceae</taxon>
        <taxon>Timspurckia</taxon>
    </lineage>
</organism>
<sequence>MMDNEYLSNSNGALPNGHANGISSDFNYECKLTLEGHKKAVSSVKFASVHDSLLCSASADKTIKLWDMYKTESIQTLGSHSQGISDVSWSHDDRFLCSASDDRLVKIWDTEKSQVVYKFRGHKNYVFCSTFSPFSNLCASGSYDETVRIWDIRSGMCIRTLPAHADPVSSVSFSPDGTILLTSGYDGYCRLWDVPTGRCLSTIVASGEGHNPPVGFARFTPNGRFILVSTLDDSVRLWDYSSLSGNSNVAGSNRRRNGRVMKTYRGHKNSRFCMFNSFITVGNIKCVVSGSEDNFVYIWNLQTRQVIQKLEGHCDVVLTVAAHSKLPVIASGSLEKDKSIKIWKDASRSDNSTFHSSLINQQN</sequence>
<dbReference type="CDD" id="cd00200">
    <property type="entry name" value="WD40"/>
    <property type="match status" value="1"/>
</dbReference>
<dbReference type="EMBL" id="HBFP01003752">
    <property type="protein sequence ID" value="CAD8818260.1"/>
    <property type="molecule type" value="Transcribed_RNA"/>
</dbReference>
<dbReference type="PANTHER" id="PTHR22847">
    <property type="entry name" value="WD40 REPEAT PROTEIN"/>
    <property type="match status" value="1"/>
</dbReference>
<dbReference type="GO" id="GO:0042393">
    <property type="term" value="F:histone binding"/>
    <property type="evidence" value="ECO:0007669"/>
    <property type="project" value="TreeGrafter"/>
</dbReference>
<evidence type="ECO:0000259" key="4">
    <source>
        <dbReference type="Pfam" id="PF25175"/>
    </source>
</evidence>
<dbReference type="PROSITE" id="PS50082">
    <property type="entry name" value="WD_REPEATS_2"/>
    <property type="match status" value="6"/>
</dbReference>
<dbReference type="GO" id="GO:0048188">
    <property type="term" value="C:Set1C/COMPASS complex"/>
    <property type="evidence" value="ECO:0007669"/>
    <property type="project" value="TreeGrafter"/>
</dbReference>